<dbReference type="PROSITE" id="PS50180">
    <property type="entry name" value="GAE"/>
    <property type="match status" value="1"/>
</dbReference>
<evidence type="ECO:0000256" key="6">
    <source>
        <dbReference type="ARBA" id="ARBA00023034"/>
    </source>
</evidence>
<dbReference type="Pfam" id="PF01602">
    <property type="entry name" value="Adaptin_N"/>
    <property type="match status" value="1"/>
</dbReference>
<dbReference type="InterPro" id="IPR008152">
    <property type="entry name" value="Clathrin_a/b/g-adaptin_app_Ig"/>
</dbReference>
<dbReference type="FunFam" id="1.25.10.10:FF:000030">
    <property type="entry name" value="AP-1 complex subunit gamma"/>
    <property type="match status" value="1"/>
</dbReference>
<evidence type="ECO:0000256" key="9">
    <source>
        <dbReference type="ARBA" id="ARBA00029433"/>
    </source>
</evidence>
<dbReference type="EMBL" id="UYRS01019126">
    <property type="protein sequence ID" value="VDK43107.1"/>
    <property type="molecule type" value="Genomic_DNA"/>
</dbReference>
<dbReference type="InterPro" id="IPR008153">
    <property type="entry name" value="GAE_dom"/>
</dbReference>
<evidence type="ECO:0000313" key="15">
    <source>
        <dbReference type="WBParaSite" id="TASK_0000937901-mRNA-1"/>
    </source>
</evidence>
<reference evidence="15" key="1">
    <citation type="submission" date="2016-04" db="UniProtKB">
        <authorList>
            <consortium name="WormBaseParasite"/>
        </authorList>
    </citation>
    <scope>IDENTIFICATION</scope>
</reference>
<comment type="subcellular location">
    <subcellularLocation>
        <location evidence="1">Cytoplasmic vesicle membrane</location>
    </subcellularLocation>
    <subcellularLocation>
        <location evidence="9">Endomembrane system</location>
        <topology evidence="9">Peripheral membrane protein</topology>
        <orientation evidence="9">Cytoplasmic side</orientation>
    </subcellularLocation>
    <subcellularLocation>
        <location evidence="2">Golgi apparatus</location>
    </subcellularLocation>
</comment>
<evidence type="ECO:0000313" key="13">
    <source>
        <dbReference type="EMBL" id="VDK43107.1"/>
    </source>
</evidence>
<dbReference type="InterPro" id="IPR013041">
    <property type="entry name" value="Clathrin_app_Ig-like_sf"/>
</dbReference>
<protein>
    <recommendedName>
        <fullName evidence="10">AP-1 complex subunit gamma</fullName>
    </recommendedName>
</protein>
<dbReference type="InterPro" id="IPR011989">
    <property type="entry name" value="ARM-like"/>
</dbReference>
<feature type="region of interest" description="Disordered" evidence="11">
    <location>
        <begin position="639"/>
        <end position="665"/>
    </location>
</feature>
<reference evidence="13 14" key="2">
    <citation type="submission" date="2018-11" db="EMBL/GenBank/DDBJ databases">
        <authorList>
            <consortium name="Pathogen Informatics"/>
        </authorList>
    </citation>
    <scope>NUCLEOTIDE SEQUENCE [LARGE SCALE GENOMIC DNA]</scope>
</reference>
<dbReference type="InterPro" id="IPR017107">
    <property type="entry name" value="AP1_complex_gsu"/>
</dbReference>
<organism evidence="15">
    <name type="scientific">Taenia asiatica</name>
    <name type="common">Asian tapeworm</name>
    <dbReference type="NCBI Taxonomy" id="60517"/>
    <lineage>
        <taxon>Eukaryota</taxon>
        <taxon>Metazoa</taxon>
        <taxon>Spiralia</taxon>
        <taxon>Lophotrochozoa</taxon>
        <taxon>Platyhelminthes</taxon>
        <taxon>Cestoda</taxon>
        <taxon>Eucestoda</taxon>
        <taxon>Cyclophyllidea</taxon>
        <taxon>Taeniidae</taxon>
        <taxon>Taenia</taxon>
    </lineage>
</organism>
<dbReference type="SMART" id="SM00809">
    <property type="entry name" value="Alpha_adaptinC2"/>
    <property type="match status" value="1"/>
</dbReference>
<proteinExistence type="inferred from homology"/>
<dbReference type="Pfam" id="PF02883">
    <property type="entry name" value="Alpha_adaptinC2"/>
    <property type="match status" value="1"/>
</dbReference>
<name>A0A0R3WEW5_TAEAS</name>
<evidence type="ECO:0000256" key="3">
    <source>
        <dbReference type="ARBA" id="ARBA00006613"/>
    </source>
</evidence>
<dbReference type="STRING" id="60517.A0A0R3WEW5"/>
<gene>
    <name evidence="13" type="ORF">TASK_LOCUS9380</name>
</gene>
<evidence type="ECO:0000313" key="14">
    <source>
        <dbReference type="Proteomes" id="UP000282613"/>
    </source>
</evidence>
<dbReference type="Proteomes" id="UP000282613">
    <property type="component" value="Unassembled WGS sequence"/>
</dbReference>
<dbReference type="OrthoDB" id="28053at2759"/>
<feature type="domain" description="GAE" evidence="12">
    <location>
        <begin position="781"/>
        <end position="909"/>
    </location>
</feature>
<sequence>MVFIAHFFKFRLTGRMPKPKSLRDLVRDIRSARTAAEERAIVSRECAQIRDSFREENDTHRCRNVAKLLYIHMLGYPAHFGQMECLKLIASPRFTDKRVGYLGAMLLLDERSDVHLLVTNSLKKQVLLCGDVQDMLWNTCSDLNHSNVYVTSLALCTLGSICSIEMSRDLAGEVERLVKSTNPYIKKKAALCAFRIVRKVPELMEMFIPCTRGLLTEKNNGVLLTAICLITEMCERSPDTLKYFRKQMVPTLVRTLKTLVTTGYSPDHEVNKINDPFLQVKILRLMRILGRGDKTASEAMNDILAQVATSTETTKNVGHAILYEIVLTIMGIESDPGLRVLAINILGRFLLNTDKNIRYVSLNTLLRVVSVDQRAVQRHRATILECLKDPDTSIQRRALDLCCVLINFSTVKTVIKELLWFLENCDVEFKSDVCSKIITAVEKYSPNKRWRVDTTLTVLKLAGNRARDDVVASMVYLISQSPELHAYAVSQLFKSMRGDMTQQPLVQVATWCTGEYADLLVHSGGTGETDFEGQQQQKITEVDVIDLFATALTSPTCSLATKEMVVSTVMKLSVRLGPAHQDRIKSLVQLYSTSMHLELQQRSVEYFAVFKGHVDGFREGLFACMPVFAPSNNFLSEGVDGGADADTESQDGAGVPVDSPTGDVTSAQISKVDATNLLDLLGDSSQPLPSSSSPTRIFKINTKRPGILDPTSDLLDLIMVEAPITESQQQEPSPAPSTQVFSSINSLFSGTEAATLPGNPAHSQTQPPNGFTAPSTVVTSQLAPPMTVYDANSIRVVLDFERSSDPLDLSFASSVPPCIQIRASSQNTGTLPIESFELQVAVPKAFQLEMFPPSATCLLPAVAVSNIPPVTQVFKVSNPNRQPLRLRLRLLFTQNGHQRSEQFQIDQFPANLFNTI</sequence>
<comment type="similarity">
    <text evidence="3 10">Belongs to the adaptor complexes large subunit family.</text>
</comment>
<dbReference type="InterPro" id="IPR050840">
    <property type="entry name" value="Adaptor_Complx_Large_Subunit"/>
</dbReference>
<keyword evidence="5 10" id="KW-0653">Protein transport</keyword>
<evidence type="ECO:0000256" key="10">
    <source>
        <dbReference type="PIRNR" id="PIRNR037094"/>
    </source>
</evidence>
<dbReference type="GO" id="GO:0030121">
    <property type="term" value="C:AP-1 adaptor complex"/>
    <property type="evidence" value="ECO:0007669"/>
    <property type="project" value="InterPro"/>
</dbReference>
<dbReference type="InterPro" id="IPR002553">
    <property type="entry name" value="Clathrin/coatomer_adapt-like_N"/>
</dbReference>
<dbReference type="Gene3D" id="1.25.10.10">
    <property type="entry name" value="Leucine-rich Repeat Variant"/>
    <property type="match status" value="1"/>
</dbReference>
<evidence type="ECO:0000259" key="12">
    <source>
        <dbReference type="PROSITE" id="PS50180"/>
    </source>
</evidence>
<dbReference type="GO" id="GO:0016192">
    <property type="term" value="P:vesicle-mediated transport"/>
    <property type="evidence" value="ECO:0007669"/>
    <property type="project" value="InterPro"/>
</dbReference>
<keyword evidence="4 10" id="KW-0813">Transport</keyword>
<dbReference type="SUPFAM" id="SSF48371">
    <property type="entry name" value="ARM repeat"/>
    <property type="match status" value="1"/>
</dbReference>
<keyword evidence="7 10" id="KW-0472">Membrane</keyword>
<dbReference type="InterPro" id="IPR016024">
    <property type="entry name" value="ARM-type_fold"/>
</dbReference>
<feature type="compositionally biased region" description="Polar residues" evidence="11">
    <location>
        <begin position="761"/>
        <end position="776"/>
    </location>
</feature>
<dbReference type="Gene3D" id="2.60.40.1230">
    <property type="match status" value="1"/>
</dbReference>
<evidence type="ECO:0000256" key="1">
    <source>
        <dbReference type="ARBA" id="ARBA00004156"/>
    </source>
</evidence>
<dbReference type="GO" id="GO:0006886">
    <property type="term" value="P:intracellular protein transport"/>
    <property type="evidence" value="ECO:0007669"/>
    <property type="project" value="UniProtKB-UniRule"/>
</dbReference>
<dbReference type="PIRSF" id="PIRSF037094">
    <property type="entry name" value="AP1_complex_gamma"/>
    <property type="match status" value="1"/>
</dbReference>
<keyword evidence="14" id="KW-1185">Reference proteome</keyword>
<evidence type="ECO:0000256" key="2">
    <source>
        <dbReference type="ARBA" id="ARBA00004555"/>
    </source>
</evidence>
<evidence type="ECO:0000256" key="7">
    <source>
        <dbReference type="ARBA" id="ARBA00023136"/>
    </source>
</evidence>
<dbReference type="WBParaSite" id="TASK_0000937901-mRNA-1">
    <property type="protein sequence ID" value="TASK_0000937901-mRNA-1"/>
    <property type="gene ID" value="TASK_0000937901"/>
</dbReference>
<evidence type="ECO:0000256" key="5">
    <source>
        <dbReference type="ARBA" id="ARBA00022927"/>
    </source>
</evidence>
<dbReference type="PANTHER" id="PTHR22780">
    <property type="entry name" value="ADAPTIN, ALPHA/GAMMA/EPSILON"/>
    <property type="match status" value="1"/>
</dbReference>
<evidence type="ECO:0000256" key="11">
    <source>
        <dbReference type="SAM" id="MobiDB-lite"/>
    </source>
</evidence>
<keyword evidence="6 10" id="KW-0333">Golgi apparatus</keyword>
<dbReference type="SUPFAM" id="SSF49348">
    <property type="entry name" value="Clathrin adaptor appendage domain"/>
    <property type="match status" value="1"/>
</dbReference>
<feature type="region of interest" description="Disordered" evidence="11">
    <location>
        <begin position="752"/>
        <end position="776"/>
    </location>
</feature>
<evidence type="ECO:0000256" key="4">
    <source>
        <dbReference type="ARBA" id="ARBA00022448"/>
    </source>
</evidence>
<evidence type="ECO:0000256" key="8">
    <source>
        <dbReference type="ARBA" id="ARBA00023329"/>
    </source>
</evidence>
<dbReference type="AlphaFoldDB" id="A0A0R3WEW5"/>
<keyword evidence="8 10" id="KW-0968">Cytoplasmic vesicle</keyword>
<accession>A0A0R3WEW5</accession>